<proteinExistence type="predicted"/>
<protein>
    <submittedName>
        <fullName evidence="2">Uncharacterized protein</fullName>
    </submittedName>
</protein>
<comment type="caution">
    <text evidence="2">The sequence shown here is derived from an EMBL/GenBank/DDBJ whole genome shotgun (WGS) entry which is preliminary data.</text>
</comment>
<dbReference type="EMBL" id="BSSD01000006">
    <property type="protein sequence ID" value="GLW93327.1"/>
    <property type="molecule type" value="Genomic_DNA"/>
</dbReference>
<sequence>MRRPNILIAAVALVLGLVASPVTAQALPACSISGTQAVPGGYAVHLDCQSGGYFRGVGTTLNDANSAVYALQQYAANTGVVCRADDPVAATGGYEARLDCRSSGYYRAVGTSVTSAATQAFDFRTLAATTGIVCSSTAPTTATGGYLAYLDCAKSGFYRAVGTYLTDAETEVVALLTLTRQTGKVCRHSSTDTVTGGYQVTLDCAKAGFFRGVGSTLTDASRQARALAG</sequence>
<feature type="chain" id="PRO_5040813556" evidence="1">
    <location>
        <begin position="25"/>
        <end position="229"/>
    </location>
</feature>
<evidence type="ECO:0000256" key="1">
    <source>
        <dbReference type="SAM" id="SignalP"/>
    </source>
</evidence>
<evidence type="ECO:0000313" key="3">
    <source>
        <dbReference type="Proteomes" id="UP001165042"/>
    </source>
</evidence>
<keyword evidence="3" id="KW-1185">Reference proteome</keyword>
<gene>
    <name evidence="2" type="ORF">Aglo03_41430</name>
</gene>
<accession>A0A9W6QPJ4</accession>
<dbReference type="RefSeq" id="WP_285611674.1">
    <property type="nucleotide sequence ID" value="NZ_BSSD01000006.1"/>
</dbReference>
<dbReference type="Proteomes" id="UP001165042">
    <property type="component" value="Unassembled WGS sequence"/>
</dbReference>
<name>A0A9W6QPJ4_9PSEU</name>
<keyword evidence="1" id="KW-0732">Signal</keyword>
<reference evidence="2" key="1">
    <citation type="submission" date="2023-02" db="EMBL/GenBank/DDBJ databases">
        <title>Actinokineospora globicatena NBRC 15670.</title>
        <authorList>
            <person name="Ichikawa N."/>
            <person name="Sato H."/>
            <person name="Tonouchi N."/>
        </authorList>
    </citation>
    <scope>NUCLEOTIDE SEQUENCE</scope>
    <source>
        <strain evidence="2">NBRC 15670</strain>
    </source>
</reference>
<evidence type="ECO:0000313" key="2">
    <source>
        <dbReference type="EMBL" id="GLW93327.1"/>
    </source>
</evidence>
<organism evidence="2 3">
    <name type="scientific">Actinokineospora globicatena</name>
    <dbReference type="NCBI Taxonomy" id="103729"/>
    <lineage>
        <taxon>Bacteria</taxon>
        <taxon>Bacillati</taxon>
        <taxon>Actinomycetota</taxon>
        <taxon>Actinomycetes</taxon>
        <taxon>Pseudonocardiales</taxon>
        <taxon>Pseudonocardiaceae</taxon>
        <taxon>Actinokineospora</taxon>
    </lineage>
</organism>
<feature type="signal peptide" evidence="1">
    <location>
        <begin position="1"/>
        <end position="24"/>
    </location>
</feature>
<dbReference type="AlphaFoldDB" id="A0A9W6QPJ4"/>